<evidence type="ECO:0000313" key="6">
    <source>
        <dbReference type="Proteomes" id="UP001597393"/>
    </source>
</evidence>
<dbReference type="InterPro" id="IPR019734">
    <property type="entry name" value="TPR_rpt"/>
</dbReference>
<dbReference type="SUPFAM" id="SSF55874">
    <property type="entry name" value="ATPase domain of HSP90 chaperone/DNA topoisomerase II/histidine kinase"/>
    <property type="match status" value="1"/>
</dbReference>
<feature type="chain" id="PRO_5045773015" evidence="3">
    <location>
        <begin position="19"/>
        <end position="639"/>
    </location>
</feature>
<accession>A0ABW5NH09</accession>
<dbReference type="SUPFAM" id="SSF48452">
    <property type="entry name" value="TPR-like"/>
    <property type="match status" value="1"/>
</dbReference>
<feature type="transmembrane region" description="Helical" evidence="2">
    <location>
        <begin position="407"/>
        <end position="428"/>
    </location>
</feature>
<keyword evidence="2" id="KW-0812">Transmembrane</keyword>
<keyword evidence="6" id="KW-1185">Reference proteome</keyword>
<keyword evidence="1" id="KW-0802">TPR repeat</keyword>
<dbReference type="InterPro" id="IPR011990">
    <property type="entry name" value="TPR-like_helical_dom_sf"/>
</dbReference>
<protein>
    <submittedName>
        <fullName evidence="5">Histidine kinase</fullName>
    </submittedName>
</protein>
<dbReference type="RefSeq" id="WP_380868309.1">
    <property type="nucleotide sequence ID" value="NZ_JBHUMA010000004.1"/>
</dbReference>
<name>A0ABW5NH09_9SPHI</name>
<dbReference type="PANTHER" id="PTHR34220">
    <property type="entry name" value="SENSOR HISTIDINE KINASE YPDA"/>
    <property type="match status" value="1"/>
</dbReference>
<dbReference type="PROSITE" id="PS51257">
    <property type="entry name" value="PROKAR_LIPOPROTEIN"/>
    <property type="match status" value="1"/>
</dbReference>
<dbReference type="SMART" id="SM00028">
    <property type="entry name" value="TPR"/>
    <property type="match status" value="3"/>
</dbReference>
<dbReference type="PROSITE" id="PS50005">
    <property type="entry name" value="TPR"/>
    <property type="match status" value="1"/>
</dbReference>
<dbReference type="InterPro" id="IPR010559">
    <property type="entry name" value="Sig_transdc_His_kin_internal"/>
</dbReference>
<sequence length="639" mass="73294">MRNIFYALALLISIFASCQDSHRAALQITAQLSERIANLEKEGINPQNHDSLKQVWQQLYVNPILPSDSVLYTKVNYQLARLYGMRGEDSAVFHVKKALDFIEPTEGNLDEKALVYNGMGNILSLQAKAHEASYYYNRAAAIVLSDSLVELSPEAKSVMLLSAAQSNNRTFQLSLAERMIRRAIPICDSLPEGHISHQRVLVQMIQTLRALKQPADSIAPYLTKLESLHQKHPDKYNPAYLYESKMFYFEKTNQNDSLLHYQLLKTRMDEAGLLVGMNNSTAMNNLYVDYCNIATTYMLLNQIAPAERYLRKASALKKEQQNKLLSENDIYYQKALATLYSKKGQKDEAIELLNNAMQLEESIYQKQNTQAVAEMNALYQLQAKDRSIQTLNENIKINVLQLQKNRLWLIVSFLTLGLLAFVIFFLFYSQKQRRIRQEKEKVVLQQQLLRTQMEPHFIFNTLSALQSFVRFDQKERAIKYLNRFSRLLRSSLELSRERLVPLDEEIETLENYLSLQQMRFEQAFAYEIISPDEQDLSAIRVPPMLIQPFVENAILHGIDMESESGKISITFDLKADMLNVEIRDSGKPINESTKPDHRSLSGTISRERLHFLGKKAKLRSITSAEGGAVVLLSIPIEGF</sequence>
<dbReference type="Pfam" id="PF06580">
    <property type="entry name" value="His_kinase"/>
    <property type="match status" value="1"/>
</dbReference>
<dbReference type="Gene3D" id="3.30.565.10">
    <property type="entry name" value="Histidine kinase-like ATPase, C-terminal domain"/>
    <property type="match status" value="1"/>
</dbReference>
<dbReference type="InterPro" id="IPR036890">
    <property type="entry name" value="HATPase_C_sf"/>
</dbReference>
<evidence type="ECO:0000256" key="2">
    <source>
        <dbReference type="SAM" id="Phobius"/>
    </source>
</evidence>
<dbReference type="InterPro" id="IPR050640">
    <property type="entry name" value="Bact_2-comp_sensor_kinase"/>
</dbReference>
<dbReference type="EMBL" id="JBHUMA010000004">
    <property type="protein sequence ID" value="MFD2598429.1"/>
    <property type="molecule type" value="Genomic_DNA"/>
</dbReference>
<dbReference type="PANTHER" id="PTHR34220:SF9">
    <property type="entry name" value="SIGNAL TRANSDUCTION HISTIDINE KINASE INTERNAL REGION DOMAIN-CONTAINING PROTEIN"/>
    <property type="match status" value="1"/>
</dbReference>
<feature type="repeat" description="TPR" evidence="1">
    <location>
        <begin position="330"/>
        <end position="363"/>
    </location>
</feature>
<keyword evidence="3" id="KW-0732">Signal</keyword>
<feature type="signal peptide" evidence="3">
    <location>
        <begin position="1"/>
        <end position="18"/>
    </location>
</feature>
<evidence type="ECO:0000259" key="4">
    <source>
        <dbReference type="Pfam" id="PF06580"/>
    </source>
</evidence>
<organism evidence="5 6">
    <name type="scientific">Sphingobacterium corticis</name>
    <dbReference type="NCBI Taxonomy" id="1812823"/>
    <lineage>
        <taxon>Bacteria</taxon>
        <taxon>Pseudomonadati</taxon>
        <taxon>Bacteroidota</taxon>
        <taxon>Sphingobacteriia</taxon>
        <taxon>Sphingobacteriales</taxon>
        <taxon>Sphingobacteriaceae</taxon>
        <taxon>Sphingobacterium</taxon>
    </lineage>
</organism>
<gene>
    <name evidence="5" type="ORF">ACFSQ3_05640</name>
</gene>
<dbReference type="GO" id="GO:0016301">
    <property type="term" value="F:kinase activity"/>
    <property type="evidence" value="ECO:0007669"/>
    <property type="project" value="UniProtKB-KW"/>
</dbReference>
<feature type="domain" description="Signal transduction histidine kinase internal region" evidence="4">
    <location>
        <begin position="445"/>
        <end position="523"/>
    </location>
</feature>
<keyword evidence="2" id="KW-0472">Membrane</keyword>
<proteinExistence type="predicted"/>
<reference evidence="6" key="1">
    <citation type="journal article" date="2019" name="Int. J. Syst. Evol. Microbiol.">
        <title>The Global Catalogue of Microorganisms (GCM) 10K type strain sequencing project: providing services to taxonomists for standard genome sequencing and annotation.</title>
        <authorList>
            <consortium name="The Broad Institute Genomics Platform"/>
            <consortium name="The Broad Institute Genome Sequencing Center for Infectious Disease"/>
            <person name="Wu L."/>
            <person name="Ma J."/>
        </authorList>
    </citation>
    <scope>NUCLEOTIDE SEQUENCE [LARGE SCALE GENOMIC DNA]</scope>
    <source>
        <strain evidence="6">KCTC 42248</strain>
    </source>
</reference>
<comment type="caution">
    <text evidence="5">The sequence shown here is derived from an EMBL/GenBank/DDBJ whole genome shotgun (WGS) entry which is preliminary data.</text>
</comment>
<keyword evidence="5" id="KW-0418">Kinase</keyword>
<dbReference type="Proteomes" id="UP001597393">
    <property type="component" value="Unassembled WGS sequence"/>
</dbReference>
<evidence type="ECO:0000256" key="1">
    <source>
        <dbReference type="PROSITE-ProRule" id="PRU00339"/>
    </source>
</evidence>
<evidence type="ECO:0000313" key="5">
    <source>
        <dbReference type="EMBL" id="MFD2598429.1"/>
    </source>
</evidence>
<keyword evidence="2" id="KW-1133">Transmembrane helix</keyword>
<keyword evidence="5" id="KW-0808">Transferase</keyword>
<dbReference type="Gene3D" id="1.25.40.10">
    <property type="entry name" value="Tetratricopeptide repeat domain"/>
    <property type="match status" value="2"/>
</dbReference>
<evidence type="ECO:0000256" key="3">
    <source>
        <dbReference type="SAM" id="SignalP"/>
    </source>
</evidence>